<evidence type="ECO:0000313" key="4">
    <source>
        <dbReference type="EMBL" id="MCV7628299.1"/>
    </source>
</evidence>
<reference evidence="4" key="1">
    <citation type="submission" date="2023-06" db="EMBL/GenBank/DDBJ databases">
        <title>lsaBGC provides a comprehensive framework for evolutionary analysis of biosynthetic gene clusters within focal taxa.</title>
        <authorList>
            <person name="Salamzade R."/>
            <person name="Sandstrom S."/>
            <person name="Kalan L.R."/>
        </authorList>
    </citation>
    <scope>NUCLEOTIDE SEQUENCE</scope>
    <source>
        <strain evidence="4">P3-SID899</strain>
    </source>
</reference>
<sequence length="186" mass="19320">MSELAVAVLRMGLLLALWVLIISIVMAQGRDLVVGRRNKTRLQQAQRDAGLVTAVPAAGVAGAGSSAVDRPAPASTPSPAASAPTTPAPRLSRTLRVVEGPKAGQAIALEGRPLLMGRAQDADLVLVDDYASGRHARLFPQGTRWFLEDLGSTNGTYVNGAPVTRALPVGPGTAIRIGKTVMELEA</sequence>
<evidence type="ECO:0000256" key="1">
    <source>
        <dbReference type="ARBA" id="ARBA00022553"/>
    </source>
</evidence>
<dbReference type="Proteomes" id="UP001205867">
    <property type="component" value="Unassembled WGS sequence"/>
</dbReference>
<name>A0AAP3ESF9_MICLU</name>
<organism evidence="4 5">
    <name type="scientific">Micrococcus luteus</name>
    <name type="common">Micrococcus lysodeikticus</name>
    <dbReference type="NCBI Taxonomy" id="1270"/>
    <lineage>
        <taxon>Bacteria</taxon>
        <taxon>Bacillati</taxon>
        <taxon>Actinomycetota</taxon>
        <taxon>Actinomycetes</taxon>
        <taxon>Micrococcales</taxon>
        <taxon>Micrococcaceae</taxon>
        <taxon>Micrococcus</taxon>
    </lineage>
</organism>
<gene>
    <name evidence="4" type="ORF">M3A82_002920</name>
</gene>
<accession>A0AAP3ESF9</accession>
<feature type="region of interest" description="Disordered" evidence="2">
    <location>
        <begin position="64"/>
        <end position="88"/>
    </location>
</feature>
<dbReference type="RefSeq" id="WP_049161448.1">
    <property type="nucleotide sequence ID" value="NZ_JAFDOZ010000220.1"/>
</dbReference>
<dbReference type="PANTHER" id="PTHR23308">
    <property type="entry name" value="NUCLEAR INHIBITOR OF PROTEIN PHOSPHATASE-1"/>
    <property type="match status" value="1"/>
</dbReference>
<dbReference type="InterPro" id="IPR008984">
    <property type="entry name" value="SMAD_FHA_dom_sf"/>
</dbReference>
<dbReference type="Pfam" id="PF16697">
    <property type="entry name" value="Yop-YscD_cpl"/>
    <property type="match status" value="1"/>
</dbReference>
<evidence type="ECO:0000256" key="2">
    <source>
        <dbReference type="SAM" id="MobiDB-lite"/>
    </source>
</evidence>
<dbReference type="Gene3D" id="2.60.200.20">
    <property type="match status" value="1"/>
</dbReference>
<dbReference type="SMART" id="SM00240">
    <property type="entry name" value="FHA"/>
    <property type="match status" value="1"/>
</dbReference>
<dbReference type="InterPro" id="IPR032030">
    <property type="entry name" value="YscD_cytoplasmic_dom"/>
</dbReference>
<comment type="caution">
    <text evidence="4">The sequence shown here is derived from an EMBL/GenBank/DDBJ whole genome shotgun (WGS) entry which is preliminary data.</text>
</comment>
<proteinExistence type="predicted"/>
<evidence type="ECO:0000313" key="5">
    <source>
        <dbReference type="Proteomes" id="UP001205867"/>
    </source>
</evidence>
<dbReference type="EMBL" id="JALXKZ020000003">
    <property type="protein sequence ID" value="MCV7628299.1"/>
    <property type="molecule type" value="Genomic_DNA"/>
</dbReference>
<keyword evidence="1" id="KW-0597">Phosphoprotein</keyword>
<dbReference type="InterPro" id="IPR000253">
    <property type="entry name" value="FHA_dom"/>
</dbReference>
<dbReference type="PROSITE" id="PS50006">
    <property type="entry name" value="FHA_DOMAIN"/>
    <property type="match status" value="1"/>
</dbReference>
<dbReference type="AlphaFoldDB" id="A0AAP3ESF9"/>
<protein>
    <submittedName>
        <fullName evidence="4">FHA domain-containing protein</fullName>
    </submittedName>
</protein>
<evidence type="ECO:0000259" key="3">
    <source>
        <dbReference type="PROSITE" id="PS50006"/>
    </source>
</evidence>
<feature type="domain" description="FHA" evidence="3">
    <location>
        <begin position="114"/>
        <end position="163"/>
    </location>
</feature>
<dbReference type="SUPFAM" id="SSF49879">
    <property type="entry name" value="SMAD/FHA domain"/>
    <property type="match status" value="1"/>
</dbReference>
<dbReference type="InterPro" id="IPR050923">
    <property type="entry name" value="Cell_Proc_Reg/RNA_Proc"/>
</dbReference>